<keyword evidence="3" id="KW-0949">S-adenosyl-L-methionine</keyword>
<evidence type="ECO:0000259" key="5">
    <source>
        <dbReference type="PROSITE" id="PS50280"/>
    </source>
</evidence>
<dbReference type="eggNOG" id="KOG1337">
    <property type="taxonomic scope" value="Eukaryota"/>
</dbReference>
<dbReference type="Pfam" id="PF09273">
    <property type="entry name" value="Rubis-subs-bind"/>
    <property type="match status" value="1"/>
</dbReference>
<evidence type="ECO:0000313" key="7">
    <source>
        <dbReference type="Proteomes" id="UP000008141"/>
    </source>
</evidence>
<dbReference type="OMA" id="PDTVGKH"/>
<dbReference type="PROSITE" id="PS50280">
    <property type="entry name" value="SET"/>
    <property type="match status" value="1"/>
</dbReference>
<evidence type="ECO:0000256" key="3">
    <source>
        <dbReference type="ARBA" id="ARBA00022691"/>
    </source>
</evidence>
<dbReference type="FunCoup" id="E1ZR56">
    <property type="interactions" value="247"/>
</dbReference>
<dbReference type="InterPro" id="IPR036464">
    <property type="entry name" value="Rubisco_LSMT_subst-bd_sf"/>
</dbReference>
<evidence type="ECO:0000313" key="6">
    <source>
        <dbReference type="EMBL" id="EFN51670.1"/>
    </source>
</evidence>
<name>E1ZR56_CHLVA</name>
<dbReference type="CDD" id="cd10527">
    <property type="entry name" value="SET_LSMT"/>
    <property type="match status" value="1"/>
</dbReference>
<dbReference type="AlphaFoldDB" id="E1ZR56"/>
<feature type="domain" description="SET" evidence="5">
    <location>
        <begin position="62"/>
        <end position="264"/>
    </location>
</feature>
<dbReference type="GO" id="GO:0032259">
    <property type="term" value="P:methylation"/>
    <property type="evidence" value="ECO:0007669"/>
    <property type="project" value="UniProtKB-KW"/>
</dbReference>
<dbReference type="InterPro" id="IPR001214">
    <property type="entry name" value="SET_dom"/>
</dbReference>
<keyword evidence="2" id="KW-0808">Transferase</keyword>
<keyword evidence="7" id="KW-1185">Reference proteome</keyword>
<dbReference type="SUPFAM" id="SSF82199">
    <property type="entry name" value="SET domain"/>
    <property type="match status" value="1"/>
</dbReference>
<dbReference type="Gene3D" id="3.90.1410.10">
    <property type="entry name" value="set domain protein methyltransferase, domain 1"/>
    <property type="match status" value="1"/>
</dbReference>
<dbReference type="InterPro" id="IPR015353">
    <property type="entry name" value="Rubisco_LSMT_subst-bd"/>
</dbReference>
<gene>
    <name evidence="6" type="ORF">CHLNCDRAFT_139898</name>
</gene>
<dbReference type="EMBL" id="GL433861">
    <property type="protein sequence ID" value="EFN51670.1"/>
    <property type="molecule type" value="Genomic_DNA"/>
</dbReference>
<dbReference type="Pfam" id="PF00856">
    <property type="entry name" value="SET"/>
    <property type="match status" value="1"/>
</dbReference>
<feature type="region of interest" description="Disordered" evidence="4">
    <location>
        <begin position="498"/>
        <end position="543"/>
    </location>
</feature>
<dbReference type="InParanoid" id="E1ZR56"/>
<dbReference type="InterPro" id="IPR046341">
    <property type="entry name" value="SET_dom_sf"/>
</dbReference>
<dbReference type="PANTHER" id="PTHR13271">
    <property type="entry name" value="UNCHARACTERIZED PUTATIVE METHYLTRANSFERASE"/>
    <property type="match status" value="1"/>
</dbReference>
<reference evidence="6 7" key="1">
    <citation type="journal article" date="2010" name="Plant Cell">
        <title>The Chlorella variabilis NC64A genome reveals adaptation to photosymbiosis, coevolution with viruses, and cryptic sex.</title>
        <authorList>
            <person name="Blanc G."/>
            <person name="Duncan G."/>
            <person name="Agarkova I."/>
            <person name="Borodovsky M."/>
            <person name="Gurnon J."/>
            <person name="Kuo A."/>
            <person name="Lindquist E."/>
            <person name="Lucas S."/>
            <person name="Pangilinan J."/>
            <person name="Polle J."/>
            <person name="Salamov A."/>
            <person name="Terry A."/>
            <person name="Yamada T."/>
            <person name="Dunigan D.D."/>
            <person name="Grigoriev I.V."/>
            <person name="Claverie J.M."/>
            <person name="Van Etten J.L."/>
        </authorList>
    </citation>
    <scope>NUCLEOTIDE SEQUENCE [LARGE SCALE GENOMIC DNA]</scope>
    <source>
        <strain evidence="6 7">NC64A</strain>
    </source>
</reference>
<dbReference type="GeneID" id="17351104"/>
<feature type="compositionally biased region" description="Gly residues" evidence="4">
    <location>
        <begin position="352"/>
        <end position="368"/>
    </location>
</feature>
<evidence type="ECO:0000256" key="1">
    <source>
        <dbReference type="ARBA" id="ARBA00022603"/>
    </source>
</evidence>
<proteinExistence type="predicted"/>
<keyword evidence="1" id="KW-0489">Methyltransferase</keyword>
<dbReference type="SUPFAM" id="SSF81822">
    <property type="entry name" value="RuBisCo LSMT C-terminal, substrate-binding domain"/>
    <property type="match status" value="1"/>
</dbReference>
<evidence type="ECO:0000256" key="4">
    <source>
        <dbReference type="SAM" id="MobiDB-lite"/>
    </source>
</evidence>
<dbReference type="PANTHER" id="PTHR13271:SF116">
    <property type="entry name" value="F21J9.27"/>
    <property type="match status" value="1"/>
</dbReference>
<dbReference type="OrthoDB" id="341421at2759"/>
<dbReference type="RefSeq" id="XP_005843772.1">
    <property type="nucleotide sequence ID" value="XM_005843710.1"/>
</dbReference>
<feature type="region of interest" description="Disordered" evidence="4">
    <location>
        <begin position="350"/>
        <end position="373"/>
    </location>
</feature>
<dbReference type="GO" id="GO:0016279">
    <property type="term" value="F:protein-lysine N-methyltransferase activity"/>
    <property type="evidence" value="ECO:0007669"/>
    <property type="project" value="TreeGrafter"/>
</dbReference>
<dbReference type="Proteomes" id="UP000008141">
    <property type="component" value="Unassembled WGS sequence"/>
</dbReference>
<dbReference type="KEGG" id="cvr:CHLNCDRAFT_139898"/>
<protein>
    <recommendedName>
        <fullName evidence="5">SET domain-containing protein</fullName>
    </recommendedName>
</protein>
<sequence>MPGTARFTVRGVSPTRMVKLFMSRHTGGVHASASAAHGAAAAPPAPAADLVAWVESSGGSAAGVAVRRNEAGFGLAASRDCGAGSTLVSLPQRCHLTYDDSSDPRLLALIGQVVAHRLQGATSPFAPYISNLLLGVAGLPMFFGGDALAALQYPPVTEQVKRRCRWLLAFAQRELAAARRGGGDPFGGADVDANALGWALAVVTSRAFRTRGPDQPAAMLPLIDMANHSFQAANAKIAPGPGGSMCMVATRALQAGEPVLISYGALSNDFLLMDYGFIVPGNPHDTVQLRFDRGLIEAAKAVAGVGCTGGALDDGGAELPPLPAWQQQALASLQLAGPGANTEVTIRRQAARGGGNGSGSGSRNGGGEAAAEGPVDPRLLAGVRVLCAPSAAALGGKAASVERLGRWDAPLAPAAELAALRALTGLCAIALSQFRGSLEEDAALLAAAAAPAGGQEAAQQAQRQLGEDEQLAVRFRMEKKQLLLEALGTVSHRIQQLAAGSGAPAGAPGGGRQPAGSGRQPSGGGRGKGKAAGAKNGGRGFGK</sequence>
<accession>E1ZR56</accession>
<dbReference type="Gene3D" id="3.90.1420.10">
    <property type="entry name" value="Rubisco LSMT, substrate-binding domain"/>
    <property type="match status" value="1"/>
</dbReference>
<organism evidence="7">
    <name type="scientific">Chlorella variabilis</name>
    <name type="common">Green alga</name>
    <dbReference type="NCBI Taxonomy" id="554065"/>
    <lineage>
        <taxon>Eukaryota</taxon>
        <taxon>Viridiplantae</taxon>
        <taxon>Chlorophyta</taxon>
        <taxon>core chlorophytes</taxon>
        <taxon>Trebouxiophyceae</taxon>
        <taxon>Chlorellales</taxon>
        <taxon>Chlorellaceae</taxon>
        <taxon>Chlorella clade</taxon>
        <taxon>Chlorella</taxon>
    </lineage>
</organism>
<dbReference type="InterPro" id="IPR050600">
    <property type="entry name" value="SETD3_SETD6_MTase"/>
</dbReference>
<evidence type="ECO:0000256" key="2">
    <source>
        <dbReference type="ARBA" id="ARBA00022679"/>
    </source>
</evidence>